<dbReference type="Proteomes" id="UP000325315">
    <property type="component" value="Unassembled WGS sequence"/>
</dbReference>
<proteinExistence type="predicted"/>
<dbReference type="EMBL" id="SMMG02000007">
    <property type="protein sequence ID" value="KAA3465536.1"/>
    <property type="molecule type" value="Genomic_DNA"/>
</dbReference>
<evidence type="ECO:0000256" key="1">
    <source>
        <dbReference type="SAM" id="MobiDB-lite"/>
    </source>
</evidence>
<feature type="region of interest" description="Disordered" evidence="1">
    <location>
        <begin position="89"/>
        <end position="125"/>
    </location>
</feature>
<name>A0A5B6V9B2_9ROSI</name>
<evidence type="ECO:0000313" key="3">
    <source>
        <dbReference type="Proteomes" id="UP000325315"/>
    </source>
</evidence>
<dbReference type="OrthoDB" id="1618066at2759"/>
<evidence type="ECO:0000313" key="2">
    <source>
        <dbReference type="EMBL" id="KAA3465536.1"/>
    </source>
</evidence>
<comment type="caution">
    <text evidence="2">The sequence shown here is derived from an EMBL/GenBank/DDBJ whole genome shotgun (WGS) entry which is preliminary data.</text>
</comment>
<sequence>MDSSPSSSRQCPKKWMRFEGHPRTEALALATEVQHCSDCGRRHLSECWRKLGACLRCGLMEHHVRDYPHRLDHVSPAAQIPALGLVQPPRVAQQPPKGCGMVRGGNGSSRDQRASGRGTSQTETGSIRDSGCDYLSNVISALIDEKLVQKGCEAYLAFVSDSFPEKLSVKDIRMVKMVNR</sequence>
<gene>
    <name evidence="2" type="ORF">EPI10_000691</name>
</gene>
<dbReference type="AlphaFoldDB" id="A0A5B6V9B2"/>
<organism evidence="2 3">
    <name type="scientific">Gossypium australe</name>
    <dbReference type="NCBI Taxonomy" id="47621"/>
    <lineage>
        <taxon>Eukaryota</taxon>
        <taxon>Viridiplantae</taxon>
        <taxon>Streptophyta</taxon>
        <taxon>Embryophyta</taxon>
        <taxon>Tracheophyta</taxon>
        <taxon>Spermatophyta</taxon>
        <taxon>Magnoliopsida</taxon>
        <taxon>eudicotyledons</taxon>
        <taxon>Gunneridae</taxon>
        <taxon>Pentapetalae</taxon>
        <taxon>rosids</taxon>
        <taxon>malvids</taxon>
        <taxon>Malvales</taxon>
        <taxon>Malvaceae</taxon>
        <taxon>Malvoideae</taxon>
        <taxon>Gossypium</taxon>
    </lineage>
</organism>
<accession>A0A5B6V9B2</accession>
<reference evidence="3" key="1">
    <citation type="journal article" date="2019" name="Plant Biotechnol. J.">
        <title>Genome sequencing of the Australian wild diploid species Gossypium australe highlights disease resistance and delayed gland morphogenesis.</title>
        <authorList>
            <person name="Cai Y."/>
            <person name="Cai X."/>
            <person name="Wang Q."/>
            <person name="Wang P."/>
            <person name="Zhang Y."/>
            <person name="Cai C."/>
            <person name="Xu Y."/>
            <person name="Wang K."/>
            <person name="Zhou Z."/>
            <person name="Wang C."/>
            <person name="Geng S."/>
            <person name="Li B."/>
            <person name="Dong Q."/>
            <person name="Hou Y."/>
            <person name="Wang H."/>
            <person name="Ai P."/>
            <person name="Liu Z."/>
            <person name="Yi F."/>
            <person name="Sun M."/>
            <person name="An G."/>
            <person name="Cheng J."/>
            <person name="Zhang Y."/>
            <person name="Shi Q."/>
            <person name="Xie Y."/>
            <person name="Shi X."/>
            <person name="Chang Y."/>
            <person name="Huang F."/>
            <person name="Chen Y."/>
            <person name="Hong S."/>
            <person name="Mi L."/>
            <person name="Sun Q."/>
            <person name="Zhang L."/>
            <person name="Zhou B."/>
            <person name="Peng R."/>
            <person name="Zhang X."/>
            <person name="Liu F."/>
        </authorList>
    </citation>
    <scope>NUCLEOTIDE SEQUENCE [LARGE SCALE GENOMIC DNA]</scope>
    <source>
        <strain evidence="3">cv. PA1801</strain>
    </source>
</reference>
<keyword evidence="3" id="KW-1185">Reference proteome</keyword>
<protein>
    <submittedName>
        <fullName evidence="2">Wiskott-Aldrich syndrome protein family member 2-like</fullName>
    </submittedName>
</protein>